<comment type="caution">
    <text evidence="2">The sequence shown here is derived from an EMBL/GenBank/DDBJ whole genome shotgun (WGS) entry which is preliminary data.</text>
</comment>
<dbReference type="Proteomes" id="UP001595818">
    <property type="component" value="Unassembled WGS sequence"/>
</dbReference>
<gene>
    <name evidence="2" type="ORF">ACFPFU_11550</name>
</gene>
<keyword evidence="1" id="KW-1133">Transmembrane helix</keyword>
<evidence type="ECO:0000313" key="2">
    <source>
        <dbReference type="EMBL" id="MFC4872328.1"/>
    </source>
</evidence>
<dbReference type="EMBL" id="JBHSJJ010000005">
    <property type="protein sequence ID" value="MFC4872328.1"/>
    <property type="molecule type" value="Genomic_DNA"/>
</dbReference>
<keyword evidence="1" id="KW-0812">Transmembrane</keyword>
<feature type="transmembrane region" description="Helical" evidence="1">
    <location>
        <begin position="124"/>
        <end position="148"/>
    </location>
</feature>
<evidence type="ECO:0000256" key="1">
    <source>
        <dbReference type="SAM" id="Phobius"/>
    </source>
</evidence>
<evidence type="ECO:0000313" key="3">
    <source>
        <dbReference type="Proteomes" id="UP001595818"/>
    </source>
</evidence>
<feature type="transmembrane region" description="Helical" evidence="1">
    <location>
        <begin position="12"/>
        <end position="35"/>
    </location>
</feature>
<protein>
    <submittedName>
        <fullName evidence="2">Multidrug transporter</fullName>
    </submittedName>
</protein>
<proteinExistence type="predicted"/>
<name>A0ABV9T0V3_9BACT</name>
<feature type="transmembrane region" description="Helical" evidence="1">
    <location>
        <begin position="155"/>
        <end position="173"/>
    </location>
</feature>
<dbReference type="RefSeq" id="WP_377064617.1">
    <property type="nucleotide sequence ID" value="NZ_JBHSJJ010000005.1"/>
</dbReference>
<reference evidence="3" key="1">
    <citation type="journal article" date="2019" name="Int. J. Syst. Evol. Microbiol.">
        <title>The Global Catalogue of Microorganisms (GCM) 10K type strain sequencing project: providing services to taxonomists for standard genome sequencing and annotation.</title>
        <authorList>
            <consortium name="The Broad Institute Genomics Platform"/>
            <consortium name="The Broad Institute Genome Sequencing Center for Infectious Disease"/>
            <person name="Wu L."/>
            <person name="Ma J."/>
        </authorList>
    </citation>
    <scope>NUCLEOTIDE SEQUENCE [LARGE SCALE GENOMIC DNA]</scope>
    <source>
        <strain evidence="3">CGMCC 4.7466</strain>
    </source>
</reference>
<sequence>MKIRLIPKDALKLLLAVVSILLIINVLGIILHFNFEGATITWYVMNYFDFNQEANIPAFYSAIMLLVSSVLLFLITYIEKKRGDKYLPWLGLALLFLFLSLDEATEIHEALIGFTRKHLNTSGYFHYAWIIPYGAALIVMILIYLPFFLRLPRKVFRLFVLSGAIFVTGAIGFEMLGGKVIEEQGFTVEYAIYYTFEELLEMVGVVIFIFTLLGYIASHSERIVFVLGESDKSGTEEKEALTSTVQDA</sequence>
<organism evidence="2 3">
    <name type="scientific">Negadavirga shengliensis</name>
    <dbReference type="NCBI Taxonomy" id="1389218"/>
    <lineage>
        <taxon>Bacteria</taxon>
        <taxon>Pseudomonadati</taxon>
        <taxon>Bacteroidota</taxon>
        <taxon>Cytophagia</taxon>
        <taxon>Cytophagales</taxon>
        <taxon>Cyclobacteriaceae</taxon>
        <taxon>Negadavirga</taxon>
    </lineage>
</organism>
<feature type="transmembrane region" description="Helical" evidence="1">
    <location>
        <begin position="86"/>
        <end position="104"/>
    </location>
</feature>
<keyword evidence="1" id="KW-0472">Membrane</keyword>
<accession>A0ABV9T0V3</accession>
<feature type="transmembrane region" description="Helical" evidence="1">
    <location>
        <begin position="55"/>
        <end position="74"/>
    </location>
</feature>
<feature type="transmembrane region" description="Helical" evidence="1">
    <location>
        <begin position="199"/>
        <end position="217"/>
    </location>
</feature>
<keyword evidence="3" id="KW-1185">Reference proteome</keyword>